<accession>A0A1I3DQI7</accession>
<feature type="domain" description="Thioredoxin" evidence="5">
    <location>
        <begin position="22"/>
        <end position="169"/>
    </location>
</feature>
<dbReference type="InterPro" id="IPR013766">
    <property type="entry name" value="Thioredoxin_domain"/>
</dbReference>
<dbReference type="PROSITE" id="PS51352">
    <property type="entry name" value="THIOREDOXIN_2"/>
    <property type="match status" value="1"/>
</dbReference>
<dbReference type="AlphaFoldDB" id="A0A1I3DQI7"/>
<organism evidence="6 7">
    <name type="scientific">Tindallia magadiensis</name>
    <dbReference type="NCBI Taxonomy" id="69895"/>
    <lineage>
        <taxon>Bacteria</taxon>
        <taxon>Bacillati</taxon>
        <taxon>Bacillota</taxon>
        <taxon>Clostridia</taxon>
        <taxon>Peptostreptococcales</taxon>
        <taxon>Tindalliaceae</taxon>
        <taxon>Tindallia</taxon>
    </lineage>
</organism>
<sequence>MEKRKGIVTMKGNPVTLVGNPLHKGQVAPDFTALNLDLSPFTLSENIGKKIVISVAPSLDTEICNLQTIYFNEEAAKLENTLLLSISMDLPFALKRYCAAKGIDNALVLSDHREADFGLKYGFLMEEFRLLARGIVIIDEKGVLRYGQIVPEIAQEPDYDEALSFLKQM</sequence>
<evidence type="ECO:0000256" key="1">
    <source>
        <dbReference type="ARBA" id="ARBA00022559"/>
    </source>
</evidence>
<dbReference type="EMBL" id="FOQA01000004">
    <property type="protein sequence ID" value="SFH89000.1"/>
    <property type="molecule type" value="Genomic_DNA"/>
</dbReference>
<dbReference type="Pfam" id="PF08534">
    <property type="entry name" value="Redoxin"/>
    <property type="match status" value="1"/>
</dbReference>
<dbReference type="InterPro" id="IPR002065">
    <property type="entry name" value="TPX"/>
</dbReference>
<protein>
    <submittedName>
        <fullName evidence="6">Thiol peroxidase (Atypical 2-Cys peroxiredoxin)</fullName>
    </submittedName>
</protein>
<keyword evidence="1 6" id="KW-0575">Peroxidase</keyword>
<dbReference type="SUPFAM" id="SSF52833">
    <property type="entry name" value="Thioredoxin-like"/>
    <property type="match status" value="1"/>
</dbReference>
<dbReference type="RefSeq" id="WP_093371435.1">
    <property type="nucleotide sequence ID" value="NZ_FOQA01000004.1"/>
</dbReference>
<keyword evidence="4" id="KW-0676">Redox-active center</keyword>
<dbReference type="InterPro" id="IPR013740">
    <property type="entry name" value="Redoxin"/>
</dbReference>
<keyword evidence="1 6" id="KW-0560">Oxidoreductase</keyword>
<keyword evidence="3" id="KW-1015">Disulfide bond</keyword>
<dbReference type="InterPro" id="IPR050455">
    <property type="entry name" value="Tpx_Peroxidase_subfamily"/>
</dbReference>
<dbReference type="NCBIfam" id="NF001808">
    <property type="entry name" value="PRK00522.1"/>
    <property type="match status" value="1"/>
</dbReference>
<dbReference type="CDD" id="cd03014">
    <property type="entry name" value="PRX_Atyp2cys"/>
    <property type="match status" value="1"/>
</dbReference>
<dbReference type="STRING" id="69895.SAMN05192551_10464"/>
<proteinExistence type="predicted"/>
<name>A0A1I3DQI7_9FIRM</name>
<keyword evidence="2" id="KW-0049">Antioxidant</keyword>
<dbReference type="PANTHER" id="PTHR43110:SF1">
    <property type="entry name" value="THIOL PEROXIDASE"/>
    <property type="match status" value="1"/>
</dbReference>
<dbReference type="Proteomes" id="UP000199287">
    <property type="component" value="Unassembled WGS sequence"/>
</dbReference>
<reference evidence="7" key="1">
    <citation type="submission" date="2016-10" db="EMBL/GenBank/DDBJ databases">
        <authorList>
            <person name="Varghese N."/>
            <person name="Submissions S."/>
        </authorList>
    </citation>
    <scope>NUCLEOTIDE SEQUENCE [LARGE SCALE GENOMIC DNA]</scope>
    <source>
        <strain evidence="7">Z-7934</strain>
    </source>
</reference>
<dbReference type="PANTHER" id="PTHR43110">
    <property type="entry name" value="THIOL PEROXIDASE"/>
    <property type="match status" value="1"/>
</dbReference>
<dbReference type="OrthoDB" id="9781543at2"/>
<dbReference type="GO" id="GO:0008379">
    <property type="term" value="F:thioredoxin peroxidase activity"/>
    <property type="evidence" value="ECO:0007669"/>
    <property type="project" value="InterPro"/>
</dbReference>
<dbReference type="InterPro" id="IPR036249">
    <property type="entry name" value="Thioredoxin-like_sf"/>
</dbReference>
<evidence type="ECO:0000313" key="6">
    <source>
        <dbReference type="EMBL" id="SFH89000.1"/>
    </source>
</evidence>
<dbReference type="Gene3D" id="3.40.30.10">
    <property type="entry name" value="Glutaredoxin"/>
    <property type="match status" value="1"/>
</dbReference>
<gene>
    <name evidence="6" type="ORF">SAMN05192551_10464</name>
</gene>
<evidence type="ECO:0000256" key="4">
    <source>
        <dbReference type="ARBA" id="ARBA00023284"/>
    </source>
</evidence>
<evidence type="ECO:0000313" key="7">
    <source>
        <dbReference type="Proteomes" id="UP000199287"/>
    </source>
</evidence>
<evidence type="ECO:0000256" key="2">
    <source>
        <dbReference type="ARBA" id="ARBA00022862"/>
    </source>
</evidence>
<keyword evidence="7" id="KW-1185">Reference proteome</keyword>
<evidence type="ECO:0000259" key="5">
    <source>
        <dbReference type="PROSITE" id="PS51352"/>
    </source>
</evidence>
<evidence type="ECO:0000256" key="3">
    <source>
        <dbReference type="ARBA" id="ARBA00023157"/>
    </source>
</evidence>